<dbReference type="PANTHER" id="PTHR22803">
    <property type="entry name" value="MANNOSE, PHOSPHOLIPASE, LECTIN RECEPTOR RELATED"/>
    <property type="match status" value="1"/>
</dbReference>
<evidence type="ECO:0000313" key="4">
    <source>
        <dbReference type="Proteomes" id="UP001139031"/>
    </source>
</evidence>
<protein>
    <recommendedName>
        <fullName evidence="2">C-type lectin domain-containing protein</fullName>
    </recommendedName>
</protein>
<dbReference type="InterPro" id="IPR021655">
    <property type="entry name" value="Put_metal-bd"/>
</dbReference>
<feature type="region of interest" description="Disordered" evidence="1">
    <location>
        <begin position="17"/>
        <end position="104"/>
    </location>
</feature>
<dbReference type="SUPFAM" id="SSF56436">
    <property type="entry name" value="C-type lectin-like"/>
    <property type="match status" value="1"/>
</dbReference>
<dbReference type="Proteomes" id="UP001139031">
    <property type="component" value="Unassembled WGS sequence"/>
</dbReference>
<evidence type="ECO:0000313" key="3">
    <source>
        <dbReference type="EMBL" id="MBZ5714485.1"/>
    </source>
</evidence>
<dbReference type="CDD" id="cd00037">
    <property type="entry name" value="CLECT"/>
    <property type="match status" value="1"/>
</dbReference>
<proteinExistence type="predicted"/>
<dbReference type="InterPro" id="IPR001304">
    <property type="entry name" value="C-type_lectin-like"/>
</dbReference>
<dbReference type="RefSeq" id="WP_224196219.1">
    <property type="nucleotide sequence ID" value="NZ_JAIRAU010000048.1"/>
</dbReference>
<feature type="domain" description="C-type lectin" evidence="2">
    <location>
        <begin position="190"/>
        <end position="320"/>
    </location>
</feature>
<feature type="compositionally biased region" description="Low complexity" evidence="1">
    <location>
        <begin position="30"/>
        <end position="68"/>
    </location>
</feature>
<reference evidence="3" key="1">
    <citation type="submission" date="2021-08" db="EMBL/GenBank/DDBJ databases">
        <authorList>
            <person name="Stevens D.C."/>
        </authorList>
    </citation>
    <scope>NUCLEOTIDE SEQUENCE</scope>
    <source>
        <strain evidence="3">DSM 53165</strain>
    </source>
</reference>
<comment type="caution">
    <text evidence="3">The sequence shown here is derived from an EMBL/GenBank/DDBJ whole genome shotgun (WGS) entry which is preliminary data.</text>
</comment>
<dbReference type="Pfam" id="PF11617">
    <property type="entry name" value="Cu-binding_MopE"/>
    <property type="match status" value="1"/>
</dbReference>
<name>A0ABS7U202_9BACT</name>
<dbReference type="Pfam" id="PF00059">
    <property type="entry name" value="Lectin_C"/>
    <property type="match status" value="1"/>
</dbReference>
<dbReference type="SMART" id="SM00034">
    <property type="entry name" value="CLECT"/>
    <property type="match status" value="1"/>
</dbReference>
<dbReference type="Gene3D" id="3.10.100.10">
    <property type="entry name" value="Mannose-Binding Protein A, subunit A"/>
    <property type="match status" value="1"/>
</dbReference>
<dbReference type="InterPro" id="IPR050111">
    <property type="entry name" value="C-type_lectin/snaclec_domain"/>
</dbReference>
<dbReference type="PROSITE" id="PS50041">
    <property type="entry name" value="C_TYPE_LECTIN_2"/>
    <property type="match status" value="1"/>
</dbReference>
<accession>A0ABS7U202</accession>
<evidence type="ECO:0000256" key="1">
    <source>
        <dbReference type="SAM" id="MobiDB-lite"/>
    </source>
</evidence>
<organism evidence="3 4">
    <name type="scientific">Nannocystis pusilla</name>
    <dbReference type="NCBI Taxonomy" id="889268"/>
    <lineage>
        <taxon>Bacteria</taxon>
        <taxon>Pseudomonadati</taxon>
        <taxon>Myxococcota</taxon>
        <taxon>Polyangia</taxon>
        <taxon>Nannocystales</taxon>
        <taxon>Nannocystaceae</taxon>
        <taxon>Nannocystis</taxon>
    </lineage>
</organism>
<feature type="compositionally biased region" description="Low complexity" evidence="1">
    <location>
        <begin position="76"/>
        <end position="102"/>
    </location>
</feature>
<dbReference type="EMBL" id="JAIRAU010000048">
    <property type="protein sequence ID" value="MBZ5714485.1"/>
    <property type="molecule type" value="Genomic_DNA"/>
</dbReference>
<dbReference type="InterPro" id="IPR016187">
    <property type="entry name" value="CTDL_fold"/>
</dbReference>
<gene>
    <name evidence="3" type="ORF">K7C98_35075</name>
</gene>
<dbReference type="InterPro" id="IPR016186">
    <property type="entry name" value="C-type_lectin-like/link_sf"/>
</dbReference>
<sequence length="324" mass="34698">MRWNAGFLLALAGCTFDASGLGETPKTPDPGVTETTTASTETASPPTTGPTSTTTTSEETVGVSGSESMTEGGPGDPTSMPPLTTTTEPETTTEPSTDTGPDITTGCPLVMAYKDFDNDYYGDPSMPAMVCEGTQGWVPDNTDCNDMSANAHPGITEMCDGIDNDCDGVLDEYDAETNATECGACRFRVREGSLYYFCSNALDWEPAEAFCVMHGMHLVKDDGGAEHDWLLQEMGNTGGWWIGANDRADENKFKWVSDNSDISVDDDLWGNNEPNDQVWVFTDVADCVILLDSNGELGYPGSGGRWNDHLCGDGFKFICEGPLP</sequence>
<evidence type="ECO:0000259" key="2">
    <source>
        <dbReference type="PROSITE" id="PS50041"/>
    </source>
</evidence>
<keyword evidence="4" id="KW-1185">Reference proteome</keyword>